<dbReference type="InterPro" id="IPR006016">
    <property type="entry name" value="UspA"/>
</dbReference>
<dbReference type="PANTHER" id="PTHR46268">
    <property type="entry name" value="STRESS RESPONSE PROTEIN NHAX"/>
    <property type="match status" value="1"/>
</dbReference>
<gene>
    <name evidence="3" type="ORF">AZE34_05670</name>
</gene>
<dbReference type="RefSeq" id="WP_265475171.1">
    <property type="nucleotide sequence ID" value="NZ_CP014567.1"/>
</dbReference>
<dbReference type="SUPFAM" id="SSF52402">
    <property type="entry name" value="Adenine nucleotide alpha hydrolases-like"/>
    <property type="match status" value="1"/>
</dbReference>
<dbReference type="PRINTS" id="PR01438">
    <property type="entry name" value="UNVRSLSTRESS"/>
</dbReference>
<dbReference type="InterPro" id="IPR006015">
    <property type="entry name" value="Universal_stress_UspA"/>
</dbReference>
<comment type="similarity">
    <text evidence="1">Belongs to the universal stress protein A family.</text>
</comment>
<dbReference type="InterPro" id="IPR014729">
    <property type="entry name" value="Rossmann-like_a/b/a_fold"/>
</dbReference>
<dbReference type="PANTHER" id="PTHR46268:SF6">
    <property type="entry name" value="UNIVERSAL STRESS PROTEIN UP12"/>
    <property type="match status" value="1"/>
</dbReference>
<dbReference type="CDD" id="cd00293">
    <property type="entry name" value="USP-like"/>
    <property type="match status" value="1"/>
</dbReference>
<dbReference type="AlphaFoldDB" id="A0A3S7GVE5"/>
<feature type="domain" description="UspA" evidence="2">
    <location>
        <begin position="4"/>
        <end position="142"/>
    </location>
</feature>
<evidence type="ECO:0000313" key="3">
    <source>
        <dbReference type="EMBL" id="AVI06261.1"/>
    </source>
</evidence>
<dbReference type="Pfam" id="PF00582">
    <property type="entry name" value="Usp"/>
    <property type="match status" value="1"/>
</dbReference>
<dbReference type="PIRSF" id="PIRSF006276">
    <property type="entry name" value="UspA"/>
    <property type="match status" value="1"/>
</dbReference>
<evidence type="ECO:0000256" key="1">
    <source>
        <dbReference type="ARBA" id="ARBA00008791"/>
    </source>
</evidence>
<proteinExistence type="inferred from homology"/>
<name>A0A3S7GVE5_STAHO</name>
<protein>
    <submittedName>
        <fullName evidence="3">Universal stress protein UspA</fullName>
    </submittedName>
</protein>
<evidence type="ECO:0000259" key="2">
    <source>
        <dbReference type="Pfam" id="PF00582"/>
    </source>
</evidence>
<reference evidence="3" key="1">
    <citation type="submission" date="2016-02" db="EMBL/GenBank/DDBJ databases">
        <title>Genomic sequence of a clinical Staphylococcus hominis isolate.</title>
        <authorList>
            <person name="McClure J.M."/>
            <person name="Zhang K."/>
        </authorList>
    </citation>
    <scope>NUCLEOTIDE SEQUENCE</scope>
    <source>
        <strain evidence="3">C34847</strain>
    </source>
</reference>
<accession>A0A3S7GVE5</accession>
<dbReference type="EMBL" id="CP014567">
    <property type="protein sequence ID" value="AVI06261.1"/>
    <property type="molecule type" value="Genomic_DNA"/>
</dbReference>
<dbReference type="Gene3D" id="3.40.50.620">
    <property type="entry name" value="HUPs"/>
    <property type="match status" value="1"/>
</dbReference>
<organism evidence="3">
    <name type="scientific">Staphylococcus hominis</name>
    <dbReference type="NCBI Taxonomy" id="1290"/>
    <lineage>
        <taxon>Bacteria</taxon>
        <taxon>Bacillati</taxon>
        <taxon>Bacillota</taxon>
        <taxon>Bacilli</taxon>
        <taxon>Bacillales</taxon>
        <taxon>Staphylococcaceae</taxon>
        <taxon>Staphylococcus</taxon>
    </lineage>
</organism>
<sequence>MLSYKNILIAVDGSNEAEWAFNKAVDVAKRNDAKLTIVHVIDTRTYTAYEVYASQFDPSKEYSEKLLEGYKELAVKEGVTNVETRLELGPPKLLIPKNLAIELNVDLIMCGASGLNAVERFMIGSVSEAIVRHAPCDVLVVRTEEIPEDFESKVATPEFRRRYFESSDHK</sequence>